<proteinExistence type="predicted"/>
<accession>A0A178KIA1</accession>
<dbReference type="OrthoDB" id="8478691at2"/>
<name>A0A178KIA1_9GAMM</name>
<dbReference type="RefSeq" id="WP_068330895.1">
    <property type="nucleotide sequence ID" value="NZ_LVHF01000019.1"/>
</dbReference>
<dbReference type="SMART" id="SM00901">
    <property type="entry name" value="FRG"/>
    <property type="match status" value="1"/>
</dbReference>
<dbReference type="Proteomes" id="UP000078503">
    <property type="component" value="Unassembled WGS sequence"/>
</dbReference>
<sequence length="391" mass="45451">MSYWQYYDSKFGWDTPAGLMEPDIEKVIESFIHAGYELEQAKELVKSGFIYIPEANIVIDRYYGGALSSFNFKNRFPLEQTKEILDREACSQVWVKNAKSMEDLEAIVRDAKESVRGEILFRGQNENYSLKRSVINPNYYVPEFGEVSLVPSLWRKMLDHTPYYFREFENLELFEWSRILDNQFDLNEMEARQKILAEQGEYLFTMSDMEDCSDPVLREFGKFRLDLSMNLDWALATTLSTMLQHYGLYSPVLDLSSSLDVALFFATHKYTNLESGSKYDFIGTNNGKAVLYLIREDRKEMERHDRDCFAIKNFEPLRPIKQDCVVCRSGAYAVNLAADFLEGIIVLDFNLSETEARLSQADLFPTEKEDVFLKALKSSKKVELRVTEFIS</sequence>
<dbReference type="EMBL" id="LVHF01000019">
    <property type="protein sequence ID" value="OAN16483.1"/>
    <property type="molecule type" value="Genomic_DNA"/>
</dbReference>
<protein>
    <recommendedName>
        <fullName evidence="1">FRG domain-containing protein</fullName>
    </recommendedName>
</protein>
<evidence type="ECO:0000313" key="2">
    <source>
        <dbReference type="EMBL" id="OAN16483.1"/>
    </source>
</evidence>
<organism evidence="2 3">
    <name type="scientific">Photobacterium jeanii</name>
    <dbReference type="NCBI Taxonomy" id="858640"/>
    <lineage>
        <taxon>Bacteria</taxon>
        <taxon>Pseudomonadati</taxon>
        <taxon>Pseudomonadota</taxon>
        <taxon>Gammaproteobacteria</taxon>
        <taxon>Vibrionales</taxon>
        <taxon>Vibrionaceae</taxon>
        <taxon>Photobacterium</taxon>
    </lineage>
</organism>
<reference evidence="2 3" key="1">
    <citation type="submission" date="2016-03" db="EMBL/GenBank/DDBJ databases">
        <title>Photobacterium proteolyticum sp. nov. a protease producing bacterium isolated from ocean sediments of Laizhou Bay.</title>
        <authorList>
            <person name="Li Y."/>
        </authorList>
    </citation>
    <scope>NUCLEOTIDE SEQUENCE [LARGE SCALE GENOMIC DNA]</scope>
    <source>
        <strain evidence="2 3">R-40508</strain>
    </source>
</reference>
<comment type="caution">
    <text evidence="2">The sequence shown here is derived from an EMBL/GenBank/DDBJ whole genome shotgun (WGS) entry which is preliminary data.</text>
</comment>
<keyword evidence="3" id="KW-1185">Reference proteome</keyword>
<gene>
    <name evidence="2" type="ORF">A3K86_10690</name>
</gene>
<dbReference type="Pfam" id="PF08867">
    <property type="entry name" value="FRG"/>
    <property type="match status" value="1"/>
</dbReference>
<evidence type="ECO:0000313" key="3">
    <source>
        <dbReference type="Proteomes" id="UP000078503"/>
    </source>
</evidence>
<feature type="domain" description="FRG" evidence="1">
    <location>
        <begin position="115"/>
        <end position="291"/>
    </location>
</feature>
<evidence type="ECO:0000259" key="1">
    <source>
        <dbReference type="SMART" id="SM00901"/>
    </source>
</evidence>
<dbReference type="InterPro" id="IPR014966">
    <property type="entry name" value="FRG-dom"/>
</dbReference>
<dbReference type="AlphaFoldDB" id="A0A178KIA1"/>